<evidence type="ECO:0000256" key="1">
    <source>
        <dbReference type="ARBA" id="ARBA00022562"/>
    </source>
</evidence>
<evidence type="ECO:0000256" key="5">
    <source>
        <dbReference type="ARBA" id="ARBA00023219"/>
    </source>
</evidence>
<protein>
    <submittedName>
        <fullName evidence="8">DNA packaging terminase subunit 1</fullName>
    </submittedName>
</protein>
<dbReference type="Pfam" id="PF02500">
    <property type="entry name" value="DNA_pack_N"/>
    <property type="match status" value="1"/>
</dbReference>
<reference evidence="8" key="1">
    <citation type="submission" date="2007-03" db="EMBL/GenBank/DDBJ databases">
        <title>Sequence characterization of a virus closely related to Murine gammaherpesvirus 68.</title>
        <authorList>
            <person name="Milligan S."/>
            <person name="Cunningham C."/>
            <person name="Efstathiou S."/>
            <person name="Chastel O."/>
            <person name="Davison A.J."/>
        </authorList>
    </citation>
    <scope>NUCLEOTIDE SEQUENCE</scope>
    <source>
        <strain evidence="8">Brest/An711</strain>
    </source>
</reference>
<evidence type="ECO:0000256" key="4">
    <source>
        <dbReference type="ARBA" id="ARBA00023125"/>
    </source>
</evidence>
<keyword evidence="2" id="KW-1188">Viral release from host cell</keyword>
<evidence type="ECO:0000256" key="3">
    <source>
        <dbReference type="ARBA" id="ARBA00022801"/>
    </source>
</evidence>
<dbReference type="KEGG" id="vg:65101029"/>
<dbReference type="EMBL" id="GQ169129">
    <property type="protein sequence ID" value="ACY41102.1"/>
    <property type="molecule type" value="Genomic_DNA"/>
</dbReference>
<dbReference type="InterPro" id="IPR003499">
    <property type="entry name" value="DNA_pack_N"/>
</dbReference>
<evidence type="ECO:0000259" key="7">
    <source>
        <dbReference type="Pfam" id="PF02500"/>
    </source>
</evidence>
<reference evidence="8 10" key="2">
    <citation type="journal article" date="2010" name="J. Gen. Virol.">
        <title>Characterization of a novel wood mouse virus related to murid herpesvirus 4.</title>
        <authorList>
            <person name="Hughes D.J."/>
            <person name="Kipar A."/>
            <person name="Milligan S.G."/>
            <person name="Cunningham C."/>
            <person name="Sanders M."/>
            <person name="Quail M.A."/>
            <person name="Rajandream M.A."/>
            <person name="Efstathiou S."/>
            <person name="Bowden R.J."/>
            <person name="Chastel C."/>
            <person name="Bennett M."/>
            <person name="Sample J.T."/>
            <person name="Barrell B."/>
            <person name="Davison A.J."/>
            <person name="Stewart J.P."/>
        </authorList>
    </citation>
    <scope>NUCLEOTIDE SEQUENCE</scope>
    <source>
        <strain evidence="8">Brest/An711</strain>
        <strain evidence="9">WM8</strain>
    </source>
</reference>
<dbReference type="RefSeq" id="YP_010085904.1">
    <property type="nucleotide sequence ID" value="NC_055233.1"/>
</dbReference>
<evidence type="ECO:0000313" key="10">
    <source>
        <dbReference type="Proteomes" id="UP000158501"/>
    </source>
</evidence>
<evidence type="ECO:0000313" key="8">
    <source>
        <dbReference type="EMBL" id="ABO48409.1"/>
    </source>
</evidence>
<evidence type="ECO:0000256" key="2">
    <source>
        <dbReference type="ARBA" id="ARBA00022612"/>
    </source>
</evidence>
<name>D0PPB8_9GAMA</name>
<accession>D0PPB8</accession>
<dbReference type="GeneID" id="65101029"/>
<dbReference type="InterPro" id="IPR033663">
    <property type="entry name" value="HSV_TRM3"/>
</dbReference>
<proteinExistence type="inferred from homology"/>
<evidence type="ECO:0000259" key="6">
    <source>
        <dbReference type="Pfam" id="PF02499"/>
    </source>
</evidence>
<gene>
    <name evidence="9" type="primary">ORF29</name>
</gene>
<dbReference type="GO" id="GO:0051276">
    <property type="term" value="P:chromosome organization"/>
    <property type="evidence" value="ECO:0007669"/>
    <property type="project" value="InterPro"/>
</dbReference>
<keyword evidence="3" id="KW-0378">Hydrolase</keyword>
<feature type="domain" description="Probable DNA packing protein N-terminal" evidence="7">
    <location>
        <begin position="45"/>
        <end position="306"/>
    </location>
</feature>
<dbReference type="Pfam" id="PF02499">
    <property type="entry name" value="DNA_pack_C"/>
    <property type="match status" value="1"/>
</dbReference>
<dbReference type="InterPro" id="IPR003498">
    <property type="entry name" value="DNA_pack_C"/>
</dbReference>
<dbReference type="GO" id="GO:0016787">
    <property type="term" value="F:hydrolase activity"/>
    <property type="evidence" value="ECO:0007669"/>
    <property type="project" value="UniProtKB-KW"/>
</dbReference>
<sequence>MFITSKKSHFEAIYRSTVSSHSEDFWKSDDPVYFTHYKKQCNRLPNAYLGTLHAASKYSENFRQFVAKFSNSPLDFPQSVFNEGNPCEYSVPYLDPGLQCSAKTLVGSSFSNTERTEYEVCKEATRSFKEAMSHKVLKVFLSNLSWFLKGHYKSKQAFLEPFQKQLILHSFMFVASIKCPETTTKLFDEFKFLLDMLYFDNTDLLTFLQKSPAFLIPRRHGKTWIVTAIISMLLTSVDDLHIGYVAHQKHVSLAVFLEISNILLTWFPRKNIDIKKENGVILYSHPGKKSSTLMCATCFNKNSIRGQTFNLLFVDEANFIKKEALPAILGFMLQKDAKIFFISSVNSGEKTTSFLYNLKDANEKMVNVVSYVCSEHMEDFNKQSTITACPCYRLYVPEFITINDNIKCTTNLLLEGSFATELMGSMQSHTEVSGSNIIHESSLTRLDFYRCDTAGQGGPTTENTLFVYVDPAYGNNVHASGTGIVAMSHCKHTKKCIILGLEHFFLNNLTGTAAHNISSCITTMLEGILFQHPWIQEIRCIIEGNSNQDSAVAIATFISHAIKLPTLFASYRDKTGMQWPIYMLSGDKTPAFQNFISYLNQGMLCASQTVVSNTVMLSSDPISYLIEQIKNTRCVYHKNKTITFQSKTHTMSDDVLIACVMTCYVMTTNKISYISFSIK</sequence>
<dbReference type="Gene3D" id="3.30.420.320">
    <property type="match status" value="1"/>
</dbReference>
<dbReference type="EMBL" id="EF495130">
    <property type="protein sequence ID" value="ABO48409.1"/>
    <property type="molecule type" value="Genomic_DNA"/>
</dbReference>
<dbReference type="GO" id="GO:0003677">
    <property type="term" value="F:DNA binding"/>
    <property type="evidence" value="ECO:0007669"/>
    <property type="project" value="UniProtKB-KW"/>
</dbReference>
<dbReference type="Proteomes" id="UP000158501">
    <property type="component" value="Segment"/>
</dbReference>
<keyword evidence="5" id="KW-0231">Viral genome packaging</keyword>
<evidence type="ECO:0000313" key="9">
    <source>
        <dbReference type="EMBL" id="ACY41102.1"/>
    </source>
</evidence>
<keyword evidence="1" id="KW-1048">Host nucleus</keyword>
<keyword evidence="4" id="KW-0238">DNA-binding</keyword>
<feature type="domain" description="Probable DNA packing protein C-terminal" evidence="6">
    <location>
        <begin position="332"/>
        <end position="672"/>
    </location>
</feature>
<dbReference type="HAMAP" id="MF_04013">
    <property type="entry name" value="HSV_TRM3"/>
    <property type="match status" value="1"/>
</dbReference>
<dbReference type="Gene3D" id="3.40.50.300">
    <property type="entry name" value="P-loop containing nucleotide triphosphate hydrolases"/>
    <property type="match status" value="1"/>
</dbReference>
<dbReference type="InterPro" id="IPR027417">
    <property type="entry name" value="P-loop_NTPase"/>
</dbReference>
<keyword evidence="10" id="KW-1185">Reference proteome</keyword>
<organism evidence="8">
    <name type="scientific">Wood mouse herpesvirus</name>
    <dbReference type="NCBI Taxonomy" id="432370"/>
    <lineage>
        <taxon>Viruses</taxon>
        <taxon>Duplodnaviria</taxon>
        <taxon>Heunggongvirae</taxon>
        <taxon>Peploviricota</taxon>
        <taxon>Herviviricetes</taxon>
        <taxon>Herpesvirales</taxon>
        <taxon>Orthoherpesviridae</taxon>
        <taxon>Gammaherpesvirinae</taxon>
        <taxon>Rhadinovirus</taxon>
        <taxon>Rhadinovirus muridgamma7</taxon>
        <taxon>Murid gammaherpesvirus 7</taxon>
    </lineage>
</organism>
<dbReference type="InterPro" id="IPR038435">
    <property type="entry name" value="DNA_pack_C_sf"/>
</dbReference>